<evidence type="ECO:0000313" key="2">
    <source>
        <dbReference type="EMBL" id="PSR88456.1"/>
    </source>
</evidence>
<comment type="caution">
    <text evidence="2">The sequence shown here is derived from an EMBL/GenBank/DDBJ whole genome shotgun (WGS) entry which is preliminary data.</text>
</comment>
<evidence type="ECO:0000256" key="1">
    <source>
        <dbReference type="SAM" id="MobiDB-lite"/>
    </source>
</evidence>
<sequence length="375" mass="41088">MVNTRPSNASAHPGHVQLAPKRKHRTAAEMKAVRQAEDSAKAIEASKLSHQQQLLLHIAELENQVKSQPGAGPVGPPLAAELVAKGQRKGAKQAKVVDDTTPASQGTSAEGLAFEEAGKKIERARTMGKYTRADVATIRAALSSPTPMGMRQKDIMASAAIKREQQAKRKADDDIWKQLQKDEGTASIRVHCGQCWSEGKDVVPGGKEAKGGTSKSFGSFQSTVNTAIADNIDEYSDSDSNHFEELDDFSDDEYMDDLMLIKGEANDAIVISDDDDDVTMEEDNGAMGEGENVEADKGRQYGHRMTTQGMVYIIDESSEEDLAPDDILPWRRACFGERTKKATQDDLPIPHKLHNTGYLWGFLARIKLKNKLKRV</sequence>
<feature type="region of interest" description="Disordered" evidence="1">
    <location>
        <begin position="1"/>
        <end position="26"/>
    </location>
</feature>
<dbReference type="EMBL" id="MLYV02000512">
    <property type="protein sequence ID" value="PSR88456.1"/>
    <property type="molecule type" value="Genomic_DNA"/>
</dbReference>
<proteinExistence type="predicted"/>
<keyword evidence="3" id="KW-1185">Reference proteome</keyword>
<protein>
    <submittedName>
        <fullName evidence="2">Uncharacterized protein</fullName>
    </submittedName>
</protein>
<organism evidence="2 3">
    <name type="scientific">Hermanssonia centrifuga</name>
    <dbReference type="NCBI Taxonomy" id="98765"/>
    <lineage>
        <taxon>Eukaryota</taxon>
        <taxon>Fungi</taxon>
        <taxon>Dikarya</taxon>
        <taxon>Basidiomycota</taxon>
        <taxon>Agaricomycotina</taxon>
        <taxon>Agaricomycetes</taxon>
        <taxon>Polyporales</taxon>
        <taxon>Meruliaceae</taxon>
        <taxon>Hermanssonia</taxon>
    </lineage>
</organism>
<gene>
    <name evidence="2" type="ORF">PHLCEN_2v5136</name>
</gene>
<reference evidence="2 3" key="1">
    <citation type="submission" date="2018-02" db="EMBL/GenBank/DDBJ databases">
        <title>Genome sequence of the basidiomycete white-rot fungus Phlebia centrifuga.</title>
        <authorList>
            <person name="Granchi Z."/>
            <person name="Peng M."/>
            <person name="de Vries R.P."/>
            <person name="Hilden K."/>
            <person name="Makela M.R."/>
            <person name="Grigoriev I."/>
            <person name="Riley R."/>
        </authorList>
    </citation>
    <scope>NUCLEOTIDE SEQUENCE [LARGE SCALE GENOMIC DNA]</scope>
    <source>
        <strain evidence="2 3">FBCC195</strain>
    </source>
</reference>
<accession>A0A2R6PBT9</accession>
<dbReference type="Proteomes" id="UP000186601">
    <property type="component" value="Unassembled WGS sequence"/>
</dbReference>
<name>A0A2R6PBT9_9APHY</name>
<dbReference type="AlphaFoldDB" id="A0A2R6PBT9"/>
<evidence type="ECO:0000313" key="3">
    <source>
        <dbReference type="Proteomes" id="UP000186601"/>
    </source>
</evidence>
<feature type="compositionally biased region" description="Polar residues" evidence="1">
    <location>
        <begin position="1"/>
        <end position="10"/>
    </location>
</feature>
<feature type="region of interest" description="Disordered" evidence="1">
    <location>
        <begin position="90"/>
        <end position="111"/>
    </location>
</feature>